<dbReference type="PIRSF" id="PIRSF004925">
    <property type="entry name" value="HcaT"/>
    <property type="match status" value="1"/>
</dbReference>
<dbReference type="PANTHER" id="PTHR23522:SF10">
    <property type="entry name" value="3-PHENYLPROPIONIC ACID TRANSPORTER-RELATED"/>
    <property type="match status" value="1"/>
</dbReference>
<reference evidence="10 11" key="1">
    <citation type="submission" date="2019-02" db="EMBL/GenBank/DDBJ databases">
        <title>Siculibacillus lacustris gen. nov., sp. nov., a new rosette-forming bacterium isolated from a freshwater crater lake (Lake St. Ana, Romania).</title>
        <authorList>
            <person name="Felfoldi T."/>
            <person name="Marton Z."/>
            <person name="Szabo A."/>
            <person name="Mentes A."/>
            <person name="Boka K."/>
            <person name="Marialigeti K."/>
            <person name="Mathe I."/>
            <person name="Koncz M."/>
            <person name="Schumann P."/>
            <person name="Toth E."/>
        </authorList>
    </citation>
    <scope>NUCLEOTIDE SEQUENCE [LARGE SCALE GENOMIC DNA]</scope>
    <source>
        <strain evidence="10 11">SA-279</strain>
    </source>
</reference>
<evidence type="ECO:0000256" key="6">
    <source>
        <dbReference type="ARBA" id="ARBA00022989"/>
    </source>
</evidence>
<dbReference type="Proteomes" id="UP000292781">
    <property type="component" value="Unassembled WGS sequence"/>
</dbReference>
<name>A0A4Q9VSX3_9HYPH</name>
<keyword evidence="11" id="KW-1185">Reference proteome</keyword>
<dbReference type="InterPro" id="IPR026032">
    <property type="entry name" value="HcaT-like"/>
</dbReference>
<evidence type="ECO:0000256" key="1">
    <source>
        <dbReference type="ARBA" id="ARBA00004429"/>
    </source>
</evidence>
<evidence type="ECO:0000256" key="7">
    <source>
        <dbReference type="ARBA" id="ARBA00023136"/>
    </source>
</evidence>
<dbReference type="AlphaFoldDB" id="A0A4Q9VSX3"/>
<dbReference type="EMBL" id="SJFN01000010">
    <property type="protein sequence ID" value="TBW38649.1"/>
    <property type="molecule type" value="Genomic_DNA"/>
</dbReference>
<evidence type="ECO:0000256" key="4">
    <source>
        <dbReference type="ARBA" id="ARBA00022519"/>
    </source>
</evidence>
<proteinExistence type="predicted"/>
<feature type="transmembrane region" description="Helical" evidence="8">
    <location>
        <begin position="245"/>
        <end position="265"/>
    </location>
</feature>
<keyword evidence="2" id="KW-0813">Transport</keyword>
<feature type="transmembrane region" description="Helical" evidence="8">
    <location>
        <begin position="272"/>
        <end position="291"/>
    </location>
</feature>
<protein>
    <submittedName>
        <fullName evidence="10">MFS transporter</fullName>
    </submittedName>
</protein>
<dbReference type="Gene3D" id="1.20.1250.20">
    <property type="entry name" value="MFS general substrate transporter like domains"/>
    <property type="match status" value="2"/>
</dbReference>
<dbReference type="InterPro" id="IPR036259">
    <property type="entry name" value="MFS_trans_sf"/>
</dbReference>
<dbReference type="GO" id="GO:0015528">
    <property type="term" value="F:lactose:proton symporter activity"/>
    <property type="evidence" value="ECO:0007669"/>
    <property type="project" value="TreeGrafter"/>
</dbReference>
<feature type="domain" description="Major facilitator superfamily associated" evidence="9">
    <location>
        <begin position="24"/>
        <end position="363"/>
    </location>
</feature>
<feature type="transmembrane region" description="Helical" evidence="8">
    <location>
        <begin position="362"/>
        <end position="382"/>
    </location>
</feature>
<keyword evidence="3" id="KW-1003">Cell membrane</keyword>
<feature type="transmembrane region" description="Helical" evidence="8">
    <location>
        <begin position="336"/>
        <end position="356"/>
    </location>
</feature>
<organism evidence="10 11">
    <name type="scientific">Siculibacillus lacustris</name>
    <dbReference type="NCBI Taxonomy" id="1549641"/>
    <lineage>
        <taxon>Bacteria</taxon>
        <taxon>Pseudomonadati</taxon>
        <taxon>Pseudomonadota</taxon>
        <taxon>Alphaproteobacteria</taxon>
        <taxon>Hyphomicrobiales</taxon>
        <taxon>Ancalomicrobiaceae</taxon>
        <taxon>Siculibacillus</taxon>
    </lineage>
</organism>
<dbReference type="OrthoDB" id="9150135at2"/>
<feature type="transmembrane region" description="Helical" evidence="8">
    <location>
        <begin position="105"/>
        <end position="123"/>
    </location>
</feature>
<feature type="transmembrane region" description="Helical" evidence="8">
    <location>
        <begin position="208"/>
        <end position="233"/>
    </location>
</feature>
<dbReference type="NCBIfam" id="NF037955">
    <property type="entry name" value="mfs"/>
    <property type="match status" value="1"/>
</dbReference>
<feature type="transmembrane region" description="Helical" evidence="8">
    <location>
        <begin position="135"/>
        <end position="154"/>
    </location>
</feature>
<dbReference type="InterPro" id="IPR001958">
    <property type="entry name" value="Tet-R_TetA/multi-R_MdtG-like"/>
</dbReference>
<comment type="caution">
    <text evidence="10">The sequence shown here is derived from an EMBL/GenBank/DDBJ whole genome shotgun (WGS) entry which is preliminary data.</text>
</comment>
<feature type="transmembrane region" description="Helical" evidence="8">
    <location>
        <begin position="160"/>
        <end position="179"/>
    </location>
</feature>
<dbReference type="GO" id="GO:0005886">
    <property type="term" value="C:plasma membrane"/>
    <property type="evidence" value="ECO:0007669"/>
    <property type="project" value="UniProtKB-SubCell"/>
</dbReference>
<evidence type="ECO:0000313" key="10">
    <source>
        <dbReference type="EMBL" id="TBW38649.1"/>
    </source>
</evidence>
<feature type="transmembrane region" description="Helical" evidence="8">
    <location>
        <begin position="75"/>
        <end position="99"/>
    </location>
</feature>
<accession>A0A4Q9VSX3</accession>
<evidence type="ECO:0000256" key="8">
    <source>
        <dbReference type="SAM" id="Phobius"/>
    </source>
</evidence>
<gene>
    <name evidence="10" type="ORF">EYW49_08085</name>
</gene>
<keyword evidence="5 8" id="KW-0812">Transmembrane</keyword>
<evidence type="ECO:0000313" key="11">
    <source>
        <dbReference type="Proteomes" id="UP000292781"/>
    </source>
</evidence>
<dbReference type="Pfam" id="PF12832">
    <property type="entry name" value="MFS_1_like"/>
    <property type="match status" value="1"/>
</dbReference>
<comment type="subcellular location">
    <subcellularLocation>
        <location evidence="1">Cell inner membrane</location>
        <topology evidence="1">Multi-pass membrane protein</topology>
    </subcellularLocation>
</comment>
<dbReference type="SUPFAM" id="SSF103473">
    <property type="entry name" value="MFS general substrate transporter"/>
    <property type="match status" value="1"/>
</dbReference>
<dbReference type="PRINTS" id="PR01035">
    <property type="entry name" value="TCRTETA"/>
</dbReference>
<feature type="transmembrane region" description="Helical" evidence="8">
    <location>
        <begin position="42"/>
        <end position="63"/>
    </location>
</feature>
<evidence type="ECO:0000256" key="2">
    <source>
        <dbReference type="ARBA" id="ARBA00022448"/>
    </source>
</evidence>
<feature type="transmembrane region" description="Helical" evidence="8">
    <location>
        <begin position="303"/>
        <end position="324"/>
    </location>
</feature>
<dbReference type="RefSeq" id="WP_131308037.1">
    <property type="nucleotide sequence ID" value="NZ_SJFN01000010.1"/>
</dbReference>
<evidence type="ECO:0000256" key="5">
    <source>
        <dbReference type="ARBA" id="ARBA00022692"/>
    </source>
</evidence>
<keyword evidence="6 8" id="KW-1133">Transmembrane helix</keyword>
<evidence type="ECO:0000256" key="3">
    <source>
        <dbReference type="ARBA" id="ARBA00022475"/>
    </source>
</evidence>
<keyword evidence="7 8" id="KW-0472">Membrane</keyword>
<keyword evidence="4" id="KW-0997">Cell inner membrane</keyword>
<dbReference type="GO" id="GO:0030395">
    <property type="term" value="F:lactose binding"/>
    <property type="evidence" value="ECO:0007669"/>
    <property type="project" value="TreeGrafter"/>
</dbReference>
<dbReference type="PANTHER" id="PTHR23522">
    <property type="entry name" value="BLL5896 PROTEIN"/>
    <property type="match status" value="1"/>
</dbReference>
<evidence type="ECO:0000259" key="9">
    <source>
        <dbReference type="Pfam" id="PF12832"/>
    </source>
</evidence>
<dbReference type="InterPro" id="IPR024989">
    <property type="entry name" value="MFS_assoc_dom"/>
</dbReference>
<sequence>MLISSTAARVAGFFAASFVPSSVALAYFPVFLAGRGLSGAEIGILTALPMILRVTTASLLGLFADRLGDRRRALVLYAFLSLAGVAALWPATGFGTLLLATLATWAFWNGITPVSDAVAVSVARRGEGVYGRMRVWGSISFVVTNLWVGGIVAASGSEVVLRLLTIGMLMQFAAAFLVPSDRTAGEPARAPATPTREILCDLVADRRLAALAIGSALLQATHAMLYTFASLYWGTLGFSGSQVGVLWSTGVIGEILLFAFSGLALRAVGARGLMALGAAGAVARWLLFPLIGASMPLWVAFQGLHALTFAAVHLATIQLITATVDDRRAATVQGMLASLNGLAMATAMVASGPLYAAWGGRAFWAMAVVAAAGTAMVTIGLARPVPRPGR</sequence>